<keyword evidence="2" id="KW-1133">Transmembrane helix</keyword>
<sequence length="245" mass="27307">MTKDGWVHDRSEPHRRDIEESWGSAMTKSAGHPETSIGKTYTLRGLFGSTVRLLPLAHRAAMVWGFRSMAPDFREEIMLTVARANGCRYCSYIHQEWAIRTGVSNEEIAQLEGTDLARFDRAKWSALVYARALTEADFEKVPDEIAQDVAKHYTDGQIRNIKTVALVMTIVNRSANTMDALLARLRGRPQSSSIPAEVVITATLVATAPVIVPLLVLVLRKSPIRLWREFRAFNAGFALGSARVA</sequence>
<dbReference type="NCBIfam" id="TIGR00778">
    <property type="entry name" value="ahpD_dom"/>
    <property type="match status" value="1"/>
</dbReference>
<dbReference type="Proteomes" id="UP000707731">
    <property type="component" value="Unassembled WGS sequence"/>
</dbReference>
<evidence type="ECO:0000256" key="1">
    <source>
        <dbReference type="SAM" id="MobiDB-lite"/>
    </source>
</evidence>
<organism evidence="4 5">
    <name type="scientific">Nocardia higoensis</name>
    <dbReference type="NCBI Taxonomy" id="228599"/>
    <lineage>
        <taxon>Bacteria</taxon>
        <taxon>Bacillati</taxon>
        <taxon>Actinomycetota</taxon>
        <taxon>Actinomycetes</taxon>
        <taxon>Mycobacteriales</taxon>
        <taxon>Nocardiaceae</taxon>
        <taxon>Nocardia</taxon>
    </lineage>
</organism>
<proteinExistence type="predicted"/>
<name>A0ABS0DCV3_9NOCA</name>
<evidence type="ECO:0000256" key="2">
    <source>
        <dbReference type="SAM" id="Phobius"/>
    </source>
</evidence>
<gene>
    <name evidence="4" type="ORF">IU449_14275</name>
</gene>
<dbReference type="InterPro" id="IPR004675">
    <property type="entry name" value="AhpD_core"/>
</dbReference>
<evidence type="ECO:0000313" key="5">
    <source>
        <dbReference type="Proteomes" id="UP000707731"/>
    </source>
</evidence>
<feature type="compositionally biased region" description="Basic and acidic residues" evidence="1">
    <location>
        <begin position="1"/>
        <end position="19"/>
    </location>
</feature>
<dbReference type="Pfam" id="PF02627">
    <property type="entry name" value="CMD"/>
    <property type="match status" value="1"/>
</dbReference>
<feature type="region of interest" description="Disordered" evidence="1">
    <location>
        <begin position="1"/>
        <end position="33"/>
    </location>
</feature>
<dbReference type="RefSeq" id="WP_195002616.1">
    <property type="nucleotide sequence ID" value="NZ_JADLQN010000002.1"/>
</dbReference>
<dbReference type="Gene3D" id="1.20.1290.10">
    <property type="entry name" value="AhpD-like"/>
    <property type="match status" value="1"/>
</dbReference>
<dbReference type="InterPro" id="IPR029032">
    <property type="entry name" value="AhpD-like"/>
</dbReference>
<accession>A0ABS0DCV3</accession>
<protein>
    <submittedName>
        <fullName evidence="4">Carboxymuconolactone decarboxylase family protein</fullName>
    </submittedName>
</protein>
<dbReference type="SUPFAM" id="SSF69118">
    <property type="entry name" value="AhpD-like"/>
    <property type="match status" value="1"/>
</dbReference>
<comment type="caution">
    <text evidence="4">The sequence shown here is derived from an EMBL/GenBank/DDBJ whole genome shotgun (WGS) entry which is preliminary data.</text>
</comment>
<dbReference type="EMBL" id="JADLQN010000002">
    <property type="protein sequence ID" value="MBF6355698.1"/>
    <property type="molecule type" value="Genomic_DNA"/>
</dbReference>
<keyword evidence="2" id="KW-0812">Transmembrane</keyword>
<evidence type="ECO:0000259" key="3">
    <source>
        <dbReference type="Pfam" id="PF02627"/>
    </source>
</evidence>
<feature type="transmembrane region" description="Helical" evidence="2">
    <location>
        <begin position="198"/>
        <end position="219"/>
    </location>
</feature>
<feature type="domain" description="Carboxymuconolactone decarboxylase-like" evidence="3">
    <location>
        <begin position="57"/>
        <end position="115"/>
    </location>
</feature>
<dbReference type="PANTHER" id="PTHR34846">
    <property type="entry name" value="4-CARBOXYMUCONOLACTONE DECARBOXYLASE FAMILY PROTEIN (AFU_ORTHOLOGUE AFUA_6G11590)"/>
    <property type="match status" value="1"/>
</dbReference>
<evidence type="ECO:0000313" key="4">
    <source>
        <dbReference type="EMBL" id="MBF6355698.1"/>
    </source>
</evidence>
<keyword evidence="5" id="KW-1185">Reference proteome</keyword>
<reference evidence="4 5" key="1">
    <citation type="submission" date="2020-10" db="EMBL/GenBank/DDBJ databases">
        <title>Identification of Nocardia species via Next-generation sequencing and recognition of intraspecies genetic diversity.</title>
        <authorList>
            <person name="Li P."/>
            <person name="Li P."/>
            <person name="Lu B."/>
        </authorList>
    </citation>
    <scope>NUCLEOTIDE SEQUENCE [LARGE SCALE GENOMIC DNA]</scope>
    <source>
        <strain evidence="4 5">BJ06-0143</strain>
    </source>
</reference>
<dbReference type="PANTHER" id="PTHR34846:SF5">
    <property type="entry name" value="CARBOXYMUCONOLACTONE DECARBOXYLASE-LIKE DOMAIN-CONTAINING PROTEIN"/>
    <property type="match status" value="1"/>
</dbReference>
<dbReference type="InterPro" id="IPR003779">
    <property type="entry name" value="CMD-like"/>
</dbReference>
<keyword evidence="2" id="KW-0472">Membrane</keyword>